<name>A0A6A6JZ34_WESOR</name>
<dbReference type="InterPro" id="IPR001431">
    <property type="entry name" value="Pept_M16_Zn_BS"/>
</dbReference>
<dbReference type="EMBL" id="ML986484">
    <property type="protein sequence ID" value="KAF2281108.1"/>
    <property type="molecule type" value="Genomic_DNA"/>
</dbReference>
<evidence type="ECO:0000313" key="15">
    <source>
        <dbReference type="Proteomes" id="UP000800097"/>
    </source>
</evidence>
<evidence type="ECO:0000256" key="7">
    <source>
        <dbReference type="ARBA" id="ARBA00030006"/>
    </source>
</evidence>
<evidence type="ECO:0000256" key="5">
    <source>
        <dbReference type="ARBA" id="ARBA00022946"/>
    </source>
</evidence>
<dbReference type="GeneID" id="54553703"/>
<reference evidence="14" key="1">
    <citation type="journal article" date="2020" name="Stud. Mycol.">
        <title>101 Dothideomycetes genomes: a test case for predicting lifestyles and emergence of pathogens.</title>
        <authorList>
            <person name="Haridas S."/>
            <person name="Albert R."/>
            <person name="Binder M."/>
            <person name="Bloem J."/>
            <person name="Labutti K."/>
            <person name="Salamov A."/>
            <person name="Andreopoulos B."/>
            <person name="Baker S."/>
            <person name="Barry K."/>
            <person name="Bills G."/>
            <person name="Bluhm B."/>
            <person name="Cannon C."/>
            <person name="Castanera R."/>
            <person name="Culley D."/>
            <person name="Daum C."/>
            <person name="Ezra D."/>
            <person name="Gonzalez J."/>
            <person name="Henrissat B."/>
            <person name="Kuo A."/>
            <person name="Liang C."/>
            <person name="Lipzen A."/>
            <person name="Lutzoni F."/>
            <person name="Magnuson J."/>
            <person name="Mondo S."/>
            <person name="Nolan M."/>
            <person name="Ohm R."/>
            <person name="Pangilinan J."/>
            <person name="Park H.-J."/>
            <person name="Ramirez L."/>
            <person name="Alfaro M."/>
            <person name="Sun H."/>
            <person name="Tritt A."/>
            <person name="Yoshinaga Y."/>
            <person name="Zwiers L.-H."/>
            <person name="Turgeon B."/>
            <person name="Goodwin S."/>
            <person name="Spatafora J."/>
            <person name="Crous P."/>
            <person name="Grigoriev I."/>
        </authorList>
    </citation>
    <scope>NUCLEOTIDE SEQUENCE</scope>
    <source>
        <strain evidence="14">CBS 379.55</strain>
    </source>
</reference>
<dbReference type="PANTHER" id="PTHR11851:SF49">
    <property type="entry name" value="MITOCHONDRIAL-PROCESSING PEPTIDASE SUBUNIT ALPHA"/>
    <property type="match status" value="1"/>
</dbReference>
<sequence length="581" mass="63524">MLRPRTIRPLSRSLHPSTSTCRSTAACSGRRGLASVVAEEKDPVELDQITTLPNGIRVATEALPGHFSGIGVYVDAGSRYENDALRGVSHIVDRLAFKSTSKTSGDQMIEKLESLGGNIQCASSRESLMYQSATFNSAVATTVGLLAETIRDPLITEDEVQQQLETADYEIGEIWSKPELILPELVHMAAYKDNTLGNPLLCPKEQLPYINRNVVEAYRKEFFKPERMVVAFAGVDHHEAVRLTEQYFGDMQKGVGPSLLNPTQHSAIPSSHPYDSQNQSFTASHPTPTGAPAQTSTLLSKIPFFKNLSTSATSHASVQHPSSIDLSFPPIDTSLPSHYTGGFLTLPPIPPPLNPALPRLSYIHLAFEALPISHPDIYALATLQTLLGGGGSFSAGGPGKGMYSRLYTNVLNQNGWVESCFAFNHSYTDSGLFGIAAACAPAMVAQMLEVMCRELHALGEETGYSALKPGEVQRAKNQLRSQLLMNLESRMVELEDLGRQVQVHGRKVGVKEMCKKIEEVSVQDLRRVARMVFSGAVENPGRGSGAPTVVLQEGEMEGLKRREFAWEEIQGRIARWKLGRR</sequence>
<dbReference type="OrthoDB" id="277191at2759"/>
<keyword evidence="6" id="KW-0496">Mitochondrion</keyword>
<dbReference type="PROSITE" id="PS00143">
    <property type="entry name" value="INSULINASE"/>
    <property type="match status" value="1"/>
</dbReference>
<dbReference type="RefSeq" id="XP_033658645.1">
    <property type="nucleotide sequence ID" value="XM_033800528.1"/>
</dbReference>
<feature type="domain" description="Peptidase M16 C-terminal" evidence="13">
    <location>
        <begin position="210"/>
        <end position="262"/>
    </location>
</feature>
<comment type="function">
    <text evidence="1">Substrate recognition and binding subunit of the essential mitochondrial processing protease (MPP), which cleaves the mitochondrial sequence off newly imported precursors proteins.</text>
</comment>
<dbReference type="FunFam" id="3.30.830.10:FF:000032">
    <property type="entry name" value="Mitochondrial processing peptidase, alpha subunit"/>
    <property type="match status" value="1"/>
</dbReference>
<feature type="domain" description="Peptidase M16 C-terminal" evidence="13">
    <location>
        <begin position="359"/>
        <end position="479"/>
    </location>
</feature>
<evidence type="ECO:0000256" key="9">
    <source>
        <dbReference type="ARBA" id="ARBA00083075"/>
    </source>
</evidence>
<dbReference type="GO" id="GO:0004222">
    <property type="term" value="F:metalloendopeptidase activity"/>
    <property type="evidence" value="ECO:0007669"/>
    <property type="project" value="InterPro"/>
</dbReference>
<comment type="similarity">
    <text evidence="3 10">Belongs to the peptidase M16 family.</text>
</comment>
<dbReference type="InterPro" id="IPR007863">
    <property type="entry name" value="Peptidase_M16_C"/>
</dbReference>
<dbReference type="InterPro" id="IPR050361">
    <property type="entry name" value="MPP/UQCRC_Complex"/>
</dbReference>
<evidence type="ECO:0000256" key="8">
    <source>
        <dbReference type="ARBA" id="ARBA00032315"/>
    </source>
</evidence>
<accession>A0A6A6JZ34</accession>
<proteinExistence type="inferred from homology"/>
<dbReference type="InterPro" id="IPR011249">
    <property type="entry name" value="Metalloenz_LuxS/M16"/>
</dbReference>
<evidence type="ECO:0000256" key="1">
    <source>
        <dbReference type="ARBA" id="ARBA00002123"/>
    </source>
</evidence>
<dbReference type="FunFam" id="3.30.830.10:FF:000023">
    <property type="entry name" value="Mitochondrial processing peptidase alpha subunit"/>
    <property type="match status" value="1"/>
</dbReference>
<feature type="compositionally biased region" description="Polar residues" evidence="11">
    <location>
        <begin position="260"/>
        <end position="293"/>
    </location>
</feature>
<evidence type="ECO:0000259" key="13">
    <source>
        <dbReference type="Pfam" id="PF05193"/>
    </source>
</evidence>
<evidence type="ECO:0000313" key="14">
    <source>
        <dbReference type="EMBL" id="KAF2281108.1"/>
    </source>
</evidence>
<dbReference type="Pfam" id="PF05193">
    <property type="entry name" value="Peptidase_M16_C"/>
    <property type="match status" value="2"/>
</dbReference>
<gene>
    <name evidence="14" type="ORF">EI97DRAFT_454326</name>
</gene>
<evidence type="ECO:0000256" key="6">
    <source>
        <dbReference type="ARBA" id="ARBA00023128"/>
    </source>
</evidence>
<comment type="subcellular location">
    <subcellularLocation>
        <location evidence="2">Mitochondrion matrix</location>
    </subcellularLocation>
</comment>
<organism evidence="14 15">
    <name type="scientific">Westerdykella ornata</name>
    <dbReference type="NCBI Taxonomy" id="318751"/>
    <lineage>
        <taxon>Eukaryota</taxon>
        <taxon>Fungi</taxon>
        <taxon>Dikarya</taxon>
        <taxon>Ascomycota</taxon>
        <taxon>Pezizomycotina</taxon>
        <taxon>Dothideomycetes</taxon>
        <taxon>Pleosporomycetidae</taxon>
        <taxon>Pleosporales</taxon>
        <taxon>Sporormiaceae</taxon>
        <taxon>Westerdykella</taxon>
    </lineage>
</organism>
<dbReference type="PANTHER" id="PTHR11851">
    <property type="entry name" value="METALLOPROTEASE"/>
    <property type="match status" value="1"/>
</dbReference>
<dbReference type="GO" id="GO:0046872">
    <property type="term" value="F:metal ion binding"/>
    <property type="evidence" value="ECO:0007669"/>
    <property type="project" value="InterPro"/>
</dbReference>
<protein>
    <recommendedName>
        <fullName evidence="4">Mitochondrial-processing peptidase subunit alpha</fullName>
    </recommendedName>
    <alternativeName>
        <fullName evidence="7">Alpha-MPP</fullName>
    </alternativeName>
    <alternativeName>
        <fullName evidence="8">Inactive zinc metalloprotease alpha</fullName>
    </alternativeName>
    <alternativeName>
        <fullName evidence="9">Matrix processing peptidase</fullName>
    </alternativeName>
</protein>
<evidence type="ECO:0000256" key="11">
    <source>
        <dbReference type="SAM" id="MobiDB-lite"/>
    </source>
</evidence>
<dbReference type="InterPro" id="IPR011765">
    <property type="entry name" value="Pept_M16_N"/>
</dbReference>
<evidence type="ECO:0000259" key="12">
    <source>
        <dbReference type="Pfam" id="PF00675"/>
    </source>
</evidence>
<evidence type="ECO:0000256" key="10">
    <source>
        <dbReference type="RuleBase" id="RU004447"/>
    </source>
</evidence>
<keyword evidence="5" id="KW-0809">Transit peptide</keyword>
<evidence type="ECO:0000256" key="2">
    <source>
        <dbReference type="ARBA" id="ARBA00004305"/>
    </source>
</evidence>
<dbReference type="Proteomes" id="UP000800097">
    <property type="component" value="Unassembled WGS sequence"/>
</dbReference>
<dbReference type="Pfam" id="PF00675">
    <property type="entry name" value="Peptidase_M16"/>
    <property type="match status" value="1"/>
</dbReference>
<feature type="domain" description="Peptidase M16 N-terminal" evidence="12">
    <location>
        <begin position="57"/>
        <end position="204"/>
    </location>
</feature>
<keyword evidence="15" id="KW-1185">Reference proteome</keyword>
<evidence type="ECO:0000256" key="3">
    <source>
        <dbReference type="ARBA" id="ARBA00007261"/>
    </source>
</evidence>
<dbReference type="Gene3D" id="3.30.830.10">
    <property type="entry name" value="Metalloenzyme, LuxS/M16 peptidase-like"/>
    <property type="match status" value="2"/>
</dbReference>
<dbReference type="GO" id="GO:0005759">
    <property type="term" value="C:mitochondrial matrix"/>
    <property type="evidence" value="ECO:0007669"/>
    <property type="project" value="UniProtKB-SubCell"/>
</dbReference>
<dbReference type="GO" id="GO:0006627">
    <property type="term" value="P:protein processing involved in protein targeting to mitochondrion"/>
    <property type="evidence" value="ECO:0007669"/>
    <property type="project" value="TreeGrafter"/>
</dbReference>
<dbReference type="AlphaFoldDB" id="A0A6A6JZ34"/>
<evidence type="ECO:0000256" key="4">
    <source>
        <dbReference type="ARBA" id="ARBA00016741"/>
    </source>
</evidence>
<dbReference type="SUPFAM" id="SSF63411">
    <property type="entry name" value="LuxS/MPP-like metallohydrolase"/>
    <property type="match status" value="2"/>
</dbReference>
<feature type="region of interest" description="Disordered" evidence="11">
    <location>
        <begin position="254"/>
        <end position="293"/>
    </location>
</feature>
<feature type="region of interest" description="Disordered" evidence="11">
    <location>
        <begin position="1"/>
        <end position="23"/>
    </location>
</feature>